<reference evidence="3" key="1">
    <citation type="submission" date="2023-03" db="EMBL/GenBank/DDBJ databases">
        <title>Electrophorus voltai genome.</title>
        <authorList>
            <person name="Bian C."/>
        </authorList>
    </citation>
    <scope>NUCLEOTIDE SEQUENCE</scope>
    <source>
        <strain evidence="3">CB-2022</strain>
        <tissue evidence="3">Muscle</tissue>
    </source>
</reference>
<feature type="compositionally biased region" description="Low complexity" evidence="2">
    <location>
        <begin position="1"/>
        <end position="11"/>
    </location>
</feature>
<dbReference type="InterPro" id="IPR023246">
    <property type="entry name" value="AUTS2"/>
</dbReference>
<proteinExistence type="predicted"/>
<feature type="compositionally biased region" description="Low complexity" evidence="2">
    <location>
        <begin position="316"/>
        <end position="333"/>
    </location>
</feature>
<evidence type="ECO:0000313" key="3">
    <source>
        <dbReference type="EMBL" id="KAK1793945.1"/>
    </source>
</evidence>
<feature type="compositionally biased region" description="Basic and acidic residues" evidence="2">
    <location>
        <begin position="828"/>
        <end position="846"/>
    </location>
</feature>
<feature type="compositionally biased region" description="Low complexity" evidence="2">
    <location>
        <begin position="252"/>
        <end position="268"/>
    </location>
</feature>
<feature type="compositionally biased region" description="Low complexity" evidence="2">
    <location>
        <begin position="32"/>
        <end position="42"/>
    </location>
</feature>
<organism evidence="3 4">
    <name type="scientific">Electrophorus voltai</name>
    <dbReference type="NCBI Taxonomy" id="2609070"/>
    <lineage>
        <taxon>Eukaryota</taxon>
        <taxon>Metazoa</taxon>
        <taxon>Chordata</taxon>
        <taxon>Craniata</taxon>
        <taxon>Vertebrata</taxon>
        <taxon>Euteleostomi</taxon>
        <taxon>Actinopterygii</taxon>
        <taxon>Neopterygii</taxon>
        <taxon>Teleostei</taxon>
        <taxon>Ostariophysi</taxon>
        <taxon>Gymnotiformes</taxon>
        <taxon>Gymnotoidei</taxon>
        <taxon>Gymnotidae</taxon>
        <taxon>Electrophorus</taxon>
    </lineage>
</organism>
<feature type="region of interest" description="Disordered" evidence="2">
    <location>
        <begin position="1"/>
        <end position="79"/>
    </location>
</feature>
<evidence type="ECO:0008006" key="5">
    <source>
        <dbReference type="Google" id="ProtNLM"/>
    </source>
</evidence>
<feature type="compositionally biased region" description="Low complexity" evidence="2">
    <location>
        <begin position="1134"/>
        <end position="1144"/>
    </location>
</feature>
<feature type="compositionally biased region" description="Polar residues" evidence="2">
    <location>
        <begin position="795"/>
        <end position="810"/>
    </location>
</feature>
<feature type="compositionally biased region" description="Basic residues" evidence="2">
    <location>
        <begin position="284"/>
        <end position="298"/>
    </location>
</feature>
<comment type="caution">
    <text evidence="3">The sequence shown here is derived from an EMBL/GenBank/DDBJ whole genome shotgun (WGS) entry which is preliminary data.</text>
</comment>
<feature type="region of interest" description="Disordered" evidence="2">
    <location>
        <begin position="1218"/>
        <end position="1241"/>
    </location>
</feature>
<feature type="region of interest" description="Disordered" evidence="2">
    <location>
        <begin position="1123"/>
        <end position="1150"/>
    </location>
</feature>
<feature type="compositionally biased region" description="Low complexity" evidence="2">
    <location>
        <begin position="988"/>
        <end position="1003"/>
    </location>
</feature>
<feature type="compositionally biased region" description="Polar residues" evidence="2">
    <location>
        <begin position="269"/>
        <end position="279"/>
    </location>
</feature>
<keyword evidence="4" id="KW-1185">Reference proteome</keyword>
<dbReference type="Pfam" id="PF15336">
    <property type="entry name" value="Auts2"/>
    <property type="match status" value="1"/>
</dbReference>
<feature type="compositionally biased region" description="Low complexity" evidence="2">
    <location>
        <begin position="409"/>
        <end position="442"/>
    </location>
</feature>
<feature type="region of interest" description="Disordered" evidence="2">
    <location>
        <begin position="216"/>
        <end position="382"/>
    </location>
</feature>
<sequence length="1304" mass="139429">MDGPSRSGGLRQSRRSRSQRDRERRRRRADLRPSSPSSASDQELCRGDSLLGASGGECRPVFTGARHRPPRRRKRESVSCEEDIIDGFAIASFISLEALEMDCSLKPPERAGMLVGRGSKRKRGLDENGGPLTEPEEGAPATYTTSNGEKHKNDKRKRDSKVSGNLMETGYICDTESESGDKASDNDMEPTFIVSTREAVGPNQVSVASTVSNGCTLLPSNSGPPRLSVTPRVSGLERSQEKSLELPYPEATSTSSSLPCLLPRSPTSASTSLPEQQNGDAGPHHRHDCSPPRHKHKPFLSFPGRSQPVYSMGNRSSTSVKPPSSSSSSSSIRPPTPSNSVSAGRGPSAGGVLRPSSRPSPGTLFTPSPLPPPPPLLQSSPRSADQDLLRQEMNSRFLASQGAEREGRASASSTGVSTTSASGGPSASTSSSGTSSRSTQAQASIPMAYQFHHHNHQHQHTHTHQHFLHPPAAATPMFEKYPGKMDLFRHSFFPQYPPPVPGIQSVLPPTGPFSSLQGAFQPKLVALQGTAPEMTARLGVVPSHLQPKDPRISDPFGPSLKVSNYYPLNFDFIPMLQKPGKWCAMHVRVAWMILRHQEKVKLMQADPQKLDFRNDLLPRLPGPGGIGGIGGIGGLGGPLPPTHDLTRPGSLFTGAGGVNPSSTPFIPPPTPHSFLTPAPHLDPYGRSPPFTPLGALGSGAFGGLGSPSLAASSVFGHKAESSANTVGGLGNPHDPWNRLHVAPPSFPSGPSWAKGLEKRDERDRGKDIERRELTHIKDEKDRDSLLYGRQPVRMSPSTPSLKHRSSTPSFHVNGLGPLSGGAGQSDGQSRERDREREREREAEKRQHSLSGSRTAVAASSAPDRPRSSTSSVLATPPPSAPSAPSPLDLFSRQPHALSSEPSHPSQRESSGPASSSSSISLLPNKKPDRTTTPVSKPPTGLPTGQLHAPVKVKEERKEEPEPVPISLPHPAVPPHSFERPNSHHTHHPSTPSSTLSLTPTSGVPLPPPTPHHLSLLDRSRAAAIEAYLGGAGGSPGLVPADRFSAHPHTPPQSHTQAPHSFPWDPWRELAAQQQQQQQRREVLALRPDPHLALRSDPHLSRLLQHQHARYLEAERVAAVAAAVAASPHHPPAPTSTSTASSSATRPEFGLMSHPFDRPHQVGAPGGGLLDEEQRAQILREDFERARYFGMHPHLSTPHLPSPSHAAHLEQLHAGLLSHSQLHPPGASAPSSHHPSLYSRLGPLHSHVPNGILTKTPSLVGPLSVGAPPPLIPSVTRASTPPRTSRLGGAGDLTLYSTHKDGESR</sequence>
<dbReference type="PANTHER" id="PTHR14429">
    <property type="entry name" value="FIBROSIN FAMILY MEMBER"/>
    <property type="match status" value="1"/>
</dbReference>
<name>A0AAD8Z7C0_9TELE</name>
<feature type="region of interest" description="Disordered" evidence="2">
    <location>
        <begin position="1270"/>
        <end position="1304"/>
    </location>
</feature>
<feature type="compositionally biased region" description="Low complexity" evidence="2">
    <location>
        <begin position="855"/>
        <end position="874"/>
    </location>
</feature>
<feature type="compositionally biased region" description="Basic and acidic residues" evidence="2">
    <location>
        <begin position="148"/>
        <end position="161"/>
    </location>
</feature>
<dbReference type="PANTHER" id="PTHR14429:SF24">
    <property type="entry name" value="FIBROSIN"/>
    <property type="match status" value="1"/>
</dbReference>
<dbReference type="Proteomes" id="UP001239994">
    <property type="component" value="Unassembled WGS sequence"/>
</dbReference>
<feature type="region of interest" description="Disordered" evidence="2">
    <location>
        <begin position="399"/>
        <end position="442"/>
    </location>
</feature>
<feature type="compositionally biased region" description="Low complexity" evidence="2">
    <location>
        <begin position="1222"/>
        <end position="1235"/>
    </location>
</feature>
<feature type="compositionally biased region" description="Basic and acidic residues" evidence="2">
    <location>
        <begin position="951"/>
        <end position="960"/>
    </location>
</feature>
<feature type="compositionally biased region" description="Basic and acidic residues" evidence="2">
    <location>
        <begin position="755"/>
        <end position="784"/>
    </location>
</feature>
<feature type="compositionally biased region" description="Basic residues" evidence="2">
    <location>
        <begin position="12"/>
        <end position="29"/>
    </location>
</feature>
<dbReference type="PRINTS" id="PR02044">
    <property type="entry name" value="FIBROSIN1LPF"/>
</dbReference>
<dbReference type="EMBL" id="JAROKS010000017">
    <property type="protein sequence ID" value="KAK1793945.1"/>
    <property type="molecule type" value="Genomic_DNA"/>
</dbReference>
<protein>
    <recommendedName>
        <fullName evidence="5">Fibrosin</fullName>
    </recommendedName>
</protein>
<evidence type="ECO:0000256" key="1">
    <source>
        <dbReference type="ARBA" id="ARBA00022553"/>
    </source>
</evidence>
<gene>
    <name evidence="3" type="ORF">P4O66_010858</name>
</gene>
<feature type="region of interest" description="Disordered" evidence="2">
    <location>
        <begin position="721"/>
        <end position="1013"/>
    </location>
</feature>
<feature type="compositionally biased region" description="Pro residues" evidence="2">
    <location>
        <begin position="875"/>
        <end position="884"/>
    </location>
</feature>
<evidence type="ECO:0000256" key="2">
    <source>
        <dbReference type="SAM" id="MobiDB-lite"/>
    </source>
</evidence>
<feature type="region of interest" description="Disordered" evidence="2">
    <location>
        <begin position="1038"/>
        <end position="1062"/>
    </location>
</feature>
<evidence type="ECO:0000313" key="4">
    <source>
        <dbReference type="Proteomes" id="UP001239994"/>
    </source>
</evidence>
<feature type="compositionally biased region" description="Basic residues" evidence="2">
    <location>
        <begin position="65"/>
        <end position="75"/>
    </location>
</feature>
<accession>A0AAD8Z7C0</accession>
<feature type="compositionally biased region" description="Low complexity" evidence="2">
    <location>
        <begin position="907"/>
        <end position="920"/>
    </location>
</feature>
<feature type="compositionally biased region" description="Pro residues" evidence="2">
    <location>
        <begin position="962"/>
        <end position="973"/>
    </location>
</feature>
<keyword evidence="1" id="KW-0597">Phosphoprotein</keyword>
<feature type="region of interest" description="Disordered" evidence="2">
    <location>
        <begin position="108"/>
        <end position="161"/>
    </location>
</feature>